<dbReference type="Gene3D" id="2.60.40.1240">
    <property type="match status" value="1"/>
</dbReference>
<reference evidence="2 3" key="1">
    <citation type="submission" date="2017-11" db="EMBL/GenBank/DDBJ databases">
        <title>Draft Genome Sequence of Sporolactobacillus inulinus NBRC 111894 Isolated from Koso, a Japanese Sugar-Vegetable Fermented Beverage.</title>
        <authorList>
            <person name="Chiou T.Y."/>
            <person name="Oshima K."/>
            <person name="Suda W."/>
            <person name="Hattori M."/>
            <person name="Takahashi T."/>
        </authorList>
    </citation>
    <scope>NUCLEOTIDE SEQUENCE [LARGE SCALE GENOMIC DNA]</scope>
    <source>
        <strain evidence="2 3">NBRC111894</strain>
    </source>
</reference>
<evidence type="ECO:0008006" key="4">
    <source>
        <dbReference type="Google" id="ProtNLM"/>
    </source>
</evidence>
<sequence length="85" mass="9365">MDSQENTDDSALLALQISITNNSDKSLDLLSDDFSLYDSNDEKVSVDEAIYGAPNDFQMLNTDSLAKRENGNRLPPIPGCEKQVL</sequence>
<dbReference type="AlphaFoldDB" id="A0A4Y1Z9I4"/>
<organism evidence="2 3">
    <name type="scientific">Sporolactobacillus inulinus</name>
    <dbReference type="NCBI Taxonomy" id="2078"/>
    <lineage>
        <taxon>Bacteria</taxon>
        <taxon>Bacillati</taxon>
        <taxon>Bacillota</taxon>
        <taxon>Bacilli</taxon>
        <taxon>Bacillales</taxon>
        <taxon>Sporolactobacillaceae</taxon>
        <taxon>Sporolactobacillus</taxon>
    </lineage>
</organism>
<keyword evidence="1" id="KW-0732">Signal</keyword>
<name>A0A4Y1Z9I4_9BACL</name>
<evidence type="ECO:0000313" key="3">
    <source>
        <dbReference type="Proteomes" id="UP000319716"/>
    </source>
</evidence>
<accession>A0A4Y1Z9I4</accession>
<dbReference type="InterPro" id="IPR029050">
    <property type="entry name" value="Immunoprotect_excell_Ig-like"/>
</dbReference>
<proteinExistence type="predicted"/>
<dbReference type="RefSeq" id="WP_262392357.1">
    <property type="nucleotide sequence ID" value="NZ_BEXB01000007.1"/>
</dbReference>
<evidence type="ECO:0000313" key="2">
    <source>
        <dbReference type="EMBL" id="GAY75690.1"/>
    </source>
</evidence>
<dbReference type="EMBL" id="BEXB01000007">
    <property type="protein sequence ID" value="GAY75690.1"/>
    <property type="molecule type" value="Genomic_DNA"/>
</dbReference>
<gene>
    <name evidence="2" type="ORF">NBRC111894_1244</name>
</gene>
<comment type="caution">
    <text evidence="2">The sequence shown here is derived from an EMBL/GenBank/DDBJ whole genome shotgun (WGS) entry which is preliminary data.</text>
</comment>
<dbReference type="Proteomes" id="UP000319716">
    <property type="component" value="Unassembled WGS sequence"/>
</dbReference>
<evidence type="ECO:0000256" key="1">
    <source>
        <dbReference type="ARBA" id="ARBA00022729"/>
    </source>
</evidence>
<protein>
    <recommendedName>
        <fullName evidence="4">DUF4352 domain-containing protein</fullName>
    </recommendedName>
</protein>